<feature type="region of interest" description="Disordered" evidence="1">
    <location>
        <begin position="143"/>
        <end position="349"/>
    </location>
</feature>
<evidence type="ECO:0000256" key="1">
    <source>
        <dbReference type="SAM" id="MobiDB-lite"/>
    </source>
</evidence>
<dbReference type="Proteomes" id="UP001152797">
    <property type="component" value="Unassembled WGS sequence"/>
</dbReference>
<gene>
    <name evidence="2" type="ORF">C1SCF055_LOCUS25651</name>
</gene>
<feature type="compositionally biased region" description="Basic and acidic residues" evidence="1">
    <location>
        <begin position="329"/>
        <end position="349"/>
    </location>
</feature>
<accession>A0A9P1G6W1</accession>
<keyword evidence="4" id="KW-1185">Reference proteome</keyword>
<feature type="compositionally biased region" description="Basic and acidic residues" evidence="1">
    <location>
        <begin position="181"/>
        <end position="191"/>
    </location>
</feature>
<feature type="compositionally biased region" description="Polar residues" evidence="1">
    <location>
        <begin position="213"/>
        <end position="222"/>
    </location>
</feature>
<reference evidence="3" key="2">
    <citation type="submission" date="2024-04" db="EMBL/GenBank/DDBJ databases">
        <authorList>
            <person name="Chen Y."/>
            <person name="Shah S."/>
            <person name="Dougan E. K."/>
            <person name="Thang M."/>
            <person name="Chan C."/>
        </authorList>
    </citation>
    <scope>NUCLEOTIDE SEQUENCE [LARGE SCALE GENOMIC DNA]</scope>
</reference>
<reference evidence="2" key="1">
    <citation type="submission" date="2022-10" db="EMBL/GenBank/DDBJ databases">
        <authorList>
            <person name="Chen Y."/>
            <person name="Dougan E. K."/>
            <person name="Chan C."/>
            <person name="Rhodes N."/>
            <person name="Thang M."/>
        </authorList>
    </citation>
    <scope>NUCLEOTIDE SEQUENCE</scope>
</reference>
<feature type="compositionally biased region" description="Polar residues" evidence="1">
    <location>
        <begin position="261"/>
        <end position="270"/>
    </location>
</feature>
<dbReference type="OrthoDB" id="444449at2759"/>
<organism evidence="2">
    <name type="scientific">Cladocopium goreaui</name>
    <dbReference type="NCBI Taxonomy" id="2562237"/>
    <lineage>
        <taxon>Eukaryota</taxon>
        <taxon>Sar</taxon>
        <taxon>Alveolata</taxon>
        <taxon>Dinophyceae</taxon>
        <taxon>Suessiales</taxon>
        <taxon>Symbiodiniaceae</taxon>
        <taxon>Cladocopium</taxon>
    </lineage>
</organism>
<feature type="compositionally biased region" description="Basic and acidic residues" evidence="1">
    <location>
        <begin position="229"/>
        <end position="239"/>
    </location>
</feature>
<feature type="compositionally biased region" description="Basic and acidic residues" evidence="1">
    <location>
        <begin position="143"/>
        <end position="153"/>
    </location>
</feature>
<feature type="compositionally biased region" description="Basic residues" evidence="1">
    <location>
        <begin position="166"/>
        <end position="176"/>
    </location>
</feature>
<dbReference type="EMBL" id="CAMXCT010002635">
    <property type="protein sequence ID" value="CAI3999457.1"/>
    <property type="molecule type" value="Genomic_DNA"/>
</dbReference>
<evidence type="ECO:0000313" key="3">
    <source>
        <dbReference type="EMBL" id="CAL1152832.1"/>
    </source>
</evidence>
<comment type="caution">
    <text evidence="2">The sequence shown here is derived from an EMBL/GenBank/DDBJ whole genome shotgun (WGS) entry which is preliminary data.</text>
</comment>
<sequence length="447" mass="49653">MNPKLPWAGETAADACAHGNSCQVGGFLKFANGDMRWFSEQWTSEDFQSLDIPVNQDMQKDISSYEAFAQFCLLYSWCSLMPGQRFSITLESLSDNTAAEANSNFLFTTKVPLCFFVERLCMLIATVRAELGVSHIAGQREEAFGTRTRDQVAGRKSATKTNSSSSRRREHPRAHVIKTNGAKDLRSELRKSSNLVTPRSTPFLENPSPPTLPTSMTGSTSEGIRVLTRRVDRSIRDSGKGVTPDPRTTRNFNKPFGFHPGTQSIRSSARSPGPRRTTTFGETETEDRRQEPSSPSDIEMEVPTEKEGPKPRTGIATPANRRPKAGPKLFRDRPSGRSTDPAKVDLRKRELTQIPKLDIEGETTTPQQASTLARRLKATDLVRVQSTTDRARDSAENTHSRRDLRGIEDLTSFSSFTLTGRGDNAFSQVFNKTDTVTPLRPRISHGV</sequence>
<name>A0A9P1G6W1_9DINO</name>
<protein>
    <submittedName>
        <fullName evidence="2">Uncharacterized protein</fullName>
    </submittedName>
</protein>
<dbReference type="AlphaFoldDB" id="A0A9P1G6W1"/>
<evidence type="ECO:0000313" key="2">
    <source>
        <dbReference type="EMBL" id="CAI3999457.1"/>
    </source>
</evidence>
<dbReference type="EMBL" id="CAMXCT020002635">
    <property type="protein sequence ID" value="CAL1152832.1"/>
    <property type="molecule type" value="Genomic_DNA"/>
</dbReference>
<dbReference type="EMBL" id="CAMXCT030002635">
    <property type="protein sequence ID" value="CAL4786769.1"/>
    <property type="molecule type" value="Genomic_DNA"/>
</dbReference>
<proteinExistence type="predicted"/>
<evidence type="ECO:0000313" key="4">
    <source>
        <dbReference type="Proteomes" id="UP001152797"/>
    </source>
</evidence>